<feature type="transmembrane region" description="Helical" evidence="6">
    <location>
        <begin position="7"/>
        <end position="26"/>
    </location>
</feature>
<keyword evidence="2" id="KW-1003">Cell membrane</keyword>
<protein>
    <submittedName>
        <fullName evidence="7">Sugar isomerase</fullName>
    </submittedName>
</protein>
<gene>
    <name evidence="7" type="ORF">DWY38_10185</name>
</gene>
<feature type="transmembrane region" description="Helical" evidence="6">
    <location>
        <begin position="453"/>
        <end position="481"/>
    </location>
</feature>
<dbReference type="GO" id="GO:0016853">
    <property type="term" value="F:isomerase activity"/>
    <property type="evidence" value="ECO:0007669"/>
    <property type="project" value="UniProtKB-KW"/>
</dbReference>
<comment type="subcellular location">
    <subcellularLocation>
        <location evidence="1">Cell membrane</location>
        <topology evidence="1">Multi-pass membrane protein</topology>
    </subcellularLocation>
</comment>
<dbReference type="PANTHER" id="PTHR30250">
    <property type="entry name" value="PST FAMILY PREDICTED COLANIC ACID TRANSPORTER"/>
    <property type="match status" value="1"/>
</dbReference>
<keyword evidence="7" id="KW-0413">Isomerase</keyword>
<evidence type="ECO:0000256" key="4">
    <source>
        <dbReference type="ARBA" id="ARBA00022989"/>
    </source>
</evidence>
<evidence type="ECO:0000256" key="5">
    <source>
        <dbReference type="ARBA" id="ARBA00023136"/>
    </source>
</evidence>
<keyword evidence="4 6" id="KW-1133">Transmembrane helix</keyword>
<dbReference type="EMBL" id="QRUJ01000010">
    <property type="protein sequence ID" value="RGR53848.1"/>
    <property type="molecule type" value="Genomic_DNA"/>
</dbReference>
<organism evidence="7 8">
    <name type="scientific">Agathobacter rectalis</name>
    <dbReference type="NCBI Taxonomy" id="39491"/>
    <lineage>
        <taxon>Bacteria</taxon>
        <taxon>Bacillati</taxon>
        <taxon>Bacillota</taxon>
        <taxon>Clostridia</taxon>
        <taxon>Lachnospirales</taxon>
        <taxon>Lachnospiraceae</taxon>
        <taxon>Agathobacter</taxon>
    </lineage>
</organism>
<name>A0A395V0P2_9FIRM</name>
<dbReference type="AlphaFoldDB" id="A0A395V0P2"/>
<feature type="transmembrane region" description="Helical" evidence="6">
    <location>
        <begin position="242"/>
        <end position="263"/>
    </location>
</feature>
<feature type="transmembrane region" description="Helical" evidence="6">
    <location>
        <begin position="119"/>
        <end position="139"/>
    </location>
</feature>
<dbReference type="RefSeq" id="WP_118392331.1">
    <property type="nucleotide sequence ID" value="NZ_QRUJ01000010.1"/>
</dbReference>
<reference evidence="7 8" key="1">
    <citation type="submission" date="2018-08" db="EMBL/GenBank/DDBJ databases">
        <title>A genome reference for cultivated species of the human gut microbiota.</title>
        <authorList>
            <person name="Zou Y."/>
            <person name="Xue W."/>
            <person name="Luo G."/>
        </authorList>
    </citation>
    <scope>NUCLEOTIDE SEQUENCE [LARGE SCALE GENOMIC DNA]</scope>
    <source>
        <strain evidence="7 8">AF25-15</strain>
    </source>
</reference>
<evidence type="ECO:0000256" key="1">
    <source>
        <dbReference type="ARBA" id="ARBA00004651"/>
    </source>
</evidence>
<dbReference type="PANTHER" id="PTHR30250:SF11">
    <property type="entry name" value="O-ANTIGEN TRANSPORTER-RELATED"/>
    <property type="match status" value="1"/>
</dbReference>
<comment type="caution">
    <text evidence="7">The sequence shown here is derived from an EMBL/GenBank/DDBJ whole genome shotgun (WGS) entry which is preliminary data.</text>
</comment>
<dbReference type="GO" id="GO:0005886">
    <property type="term" value="C:plasma membrane"/>
    <property type="evidence" value="ECO:0007669"/>
    <property type="project" value="UniProtKB-SubCell"/>
</dbReference>
<feature type="transmembrane region" description="Helical" evidence="6">
    <location>
        <begin position="428"/>
        <end position="447"/>
    </location>
</feature>
<feature type="transmembrane region" description="Helical" evidence="6">
    <location>
        <begin position="307"/>
        <end position="327"/>
    </location>
</feature>
<evidence type="ECO:0000313" key="7">
    <source>
        <dbReference type="EMBL" id="RGR53848.1"/>
    </source>
</evidence>
<evidence type="ECO:0000256" key="3">
    <source>
        <dbReference type="ARBA" id="ARBA00022692"/>
    </source>
</evidence>
<keyword evidence="3 6" id="KW-0812">Transmembrane</keyword>
<dbReference type="InterPro" id="IPR050833">
    <property type="entry name" value="Poly_Biosynth_Transport"/>
</dbReference>
<feature type="transmembrane region" description="Helical" evidence="6">
    <location>
        <begin position="382"/>
        <end position="407"/>
    </location>
</feature>
<feature type="transmembrane region" description="Helical" evidence="6">
    <location>
        <begin position="173"/>
        <end position="194"/>
    </location>
</feature>
<proteinExistence type="predicted"/>
<sequence length="503" mass="56472">MNAKKGIYNIVFGILGQALTVVFAIIVPKVIIEYYGSEVNGLLSSISQILVYLGLFEAGVGTASLQALYQPIAEGGKKDINSILSATNKYYKRTSKLYFAALVVFSVIYPFVVKNSLNTFLVMALIFFGGLGNVVNFMYQGKYKILLQAEGKSYIVTNITTIVNVLINVGKIILIIAGFQVLAVQVVFFAFNVLQMALFEIYIHKNYGWIDLSVEPNEAAISQKNSVLIHQISTLVFSNTDVLVLSVFSGLKVVSVYTVYNYIYSTVLNLFNTVNNGLVFYLGQNYHKGKEHFIHIYRVFELDITVFGYYVFTVIGVLTLPFMNLYTKNMTDYNYIDKLLPVLFLTIQLLSIARFASNNLINIAGHFKKTQSRSIAESAINLIVSFFAVYKFGIYGVLIGTIVAMVYRTNDMIIYANHRILQTSVISSYRIMIVNILTAVLCMILFYDKIHWAGSYMLLIGAGIVYGIIILGIFLAVNLICNWNLMKTNFSMVKQLIKRKIAC</sequence>
<evidence type="ECO:0000256" key="2">
    <source>
        <dbReference type="ARBA" id="ARBA00022475"/>
    </source>
</evidence>
<dbReference type="Proteomes" id="UP000266066">
    <property type="component" value="Unassembled WGS sequence"/>
</dbReference>
<evidence type="ECO:0000256" key="6">
    <source>
        <dbReference type="SAM" id="Phobius"/>
    </source>
</evidence>
<keyword evidence="5 6" id="KW-0472">Membrane</keyword>
<evidence type="ECO:0000313" key="8">
    <source>
        <dbReference type="Proteomes" id="UP000266066"/>
    </source>
</evidence>
<accession>A0A395V0P2</accession>
<feature type="transmembrane region" description="Helical" evidence="6">
    <location>
        <begin position="97"/>
        <end position="113"/>
    </location>
</feature>
<feature type="transmembrane region" description="Helical" evidence="6">
    <location>
        <begin position="151"/>
        <end position="167"/>
    </location>
</feature>
<feature type="transmembrane region" description="Helical" evidence="6">
    <location>
        <begin position="339"/>
        <end position="357"/>
    </location>
</feature>
<feature type="transmembrane region" description="Helical" evidence="6">
    <location>
        <begin position="46"/>
        <end position="69"/>
    </location>
</feature>